<comment type="caution">
    <text evidence="2">The sequence shown here is derived from an EMBL/GenBank/DDBJ whole genome shotgun (WGS) entry which is preliminary data.</text>
</comment>
<evidence type="ECO:0000313" key="2">
    <source>
        <dbReference type="EMBL" id="CAG7716580.1"/>
    </source>
</evidence>
<organism evidence="2 3">
    <name type="scientific">Allacma fusca</name>
    <dbReference type="NCBI Taxonomy" id="39272"/>
    <lineage>
        <taxon>Eukaryota</taxon>
        <taxon>Metazoa</taxon>
        <taxon>Ecdysozoa</taxon>
        <taxon>Arthropoda</taxon>
        <taxon>Hexapoda</taxon>
        <taxon>Collembola</taxon>
        <taxon>Symphypleona</taxon>
        <taxon>Sminthuridae</taxon>
        <taxon>Allacma</taxon>
    </lineage>
</organism>
<protein>
    <submittedName>
        <fullName evidence="2">Uncharacterized protein</fullName>
    </submittedName>
</protein>
<sequence length="126" mass="14190">MRPARPSAATQRSRSMLSIVKVKAGASQLDDIIKTDLNYEDPSLSCPKTLEPIRMLQNPPRNPQQHHLEEFTDSEFITSRVEKPRESAYHFQNSPRSRELPVNDSSLVSDCPREIFGALKGISVSI</sequence>
<dbReference type="AlphaFoldDB" id="A0A8J2NW41"/>
<keyword evidence="3" id="KW-1185">Reference proteome</keyword>
<name>A0A8J2NW41_9HEXA</name>
<evidence type="ECO:0000256" key="1">
    <source>
        <dbReference type="SAM" id="MobiDB-lite"/>
    </source>
</evidence>
<dbReference type="EMBL" id="CAJVCH010039623">
    <property type="protein sequence ID" value="CAG7716580.1"/>
    <property type="molecule type" value="Genomic_DNA"/>
</dbReference>
<reference evidence="2" key="1">
    <citation type="submission" date="2021-06" db="EMBL/GenBank/DDBJ databases">
        <authorList>
            <person name="Hodson N. C."/>
            <person name="Mongue J. A."/>
            <person name="Jaron S. K."/>
        </authorList>
    </citation>
    <scope>NUCLEOTIDE SEQUENCE</scope>
</reference>
<feature type="region of interest" description="Disordered" evidence="1">
    <location>
        <begin position="86"/>
        <end position="105"/>
    </location>
</feature>
<evidence type="ECO:0000313" key="3">
    <source>
        <dbReference type="Proteomes" id="UP000708208"/>
    </source>
</evidence>
<dbReference type="Proteomes" id="UP000708208">
    <property type="component" value="Unassembled WGS sequence"/>
</dbReference>
<gene>
    <name evidence="2" type="ORF">AFUS01_LOCUS6080</name>
</gene>
<proteinExistence type="predicted"/>
<accession>A0A8J2NW41</accession>